<dbReference type="OMA" id="VECETQD"/>
<dbReference type="Pfam" id="PF00151">
    <property type="entry name" value="Lipase"/>
    <property type="match status" value="1"/>
</dbReference>
<dbReference type="InterPro" id="IPR029058">
    <property type="entry name" value="AB_hydrolase_fold"/>
</dbReference>
<dbReference type="AlphaFoldDB" id="A0A336M0Z1"/>
<feature type="domain" description="Lipase" evidence="5">
    <location>
        <begin position="2"/>
        <end position="182"/>
    </location>
</feature>
<dbReference type="PANTHER" id="PTHR11610">
    <property type="entry name" value="LIPASE"/>
    <property type="match status" value="1"/>
</dbReference>
<sequence>MGKFIEFLVREGGIQLESVRIAGFSLGGQTVGYVGKYLKGQLPVIIGVDPAGPLFSENSDDRLTYQDAKYVEVIHTNGLKLGYDKPLGHVDFYPNNGRTQPGCTNDLAGNCAHGRGLLYFVESITSEKGFWGTRCDSRDDITKDGCVNGDGTLRKMGGDPKENQIVNQRQVYWMRTNEEEPFAMGVQHGFWAKRCETRDDITESGCVNGDGMLRKMGGDPTFNQIVNQRQVFWLRTNDEEPFALGIAGIE</sequence>
<evidence type="ECO:0000256" key="2">
    <source>
        <dbReference type="ARBA" id="ARBA00010701"/>
    </source>
</evidence>
<keyword evidence="3" id="KW-0964">Secreted</keyword>
<name>A0A336M0Z1_CULSO</name>
<gene>
    <name evidence="6" type="primary">CSON006107</name>
</gene>
<evidence type="ECO:0000256" key="1">
    <source>
        <dbReference type="ARBA" id="ARBA00004613"/>
    </source>
</evidence>
<dbReference type="GO" id="GO:0017171">
    <property type="term" value="F:serine hydrolase activity"/>
    <property type="evidence" value="ECO:0007669"/>
    <property type="project" value="TreeGrafter"/>
</dbReference>
<evidence type="ECO:0000256" key="4">
    <source>
        <dbReference type="RuleBase" id="RU004262"/>
    </source>
</evidence>
<comment type="similarity">
    <text evidence="2 4">Belongs to the AB hydrolase superfamily. Lipase family.</text>
</comment>
<dbReference type="VEuPathDB" id="VectorBase:CSON006107"/>
<dbReference type="PANTHER" id="PTHR11610:SF150">
    <property type="entry name" value="FI01825P-RELATED"/>
    <property type="match status" value="1"/>
</dbReference>
<dbReference type="InterPro" id="IPR000734">
    <property type="entry name" value="TAG_lipase"/>
</dbReference>
<dbReference type="SUPFAM" id="SSF53474">
    <property type="entry name" value="alpha/beta-Hydrolases"/>
    <property type="match status" value="1"/>
</dbReference>
<dbReference type="EMBL" id="UFQT01000231">
    <property type="protein sequence ID" value="SSX22107.1"/>
    <property type="molecule type" value="Genomic_DNA"/>
</dbReference>
<dbReference type="GO" id="GO:0016298">
    <property type="term" value="F:lipase activity"/>
    <property type="evidence" value="ECO:0007669"/>
    <property type="project" value="InterPro"/>
</dbReference>
<evidence type="ECO:0000256" key="3">
    <source>
        <dbReference type="ARBA" id="ARBA00022525"/>
    </source>
</evidence>
<accession>A0A336M0Z1</accession>
<reference evidence="6" key="1">
    <citation type="submission" date="2018-07" db="EMBL/GenBank/DDBJ databases">
        <authorList>
            <person name="Quirk P.G."/>
            <person name="Krulwich T.A."/>
        </authorList>
    </citation>
    <scope>NUCLEOTIDE SEQUENCE</scope>
</reference>
<evidence type="ECO:0000313" key="6">
    <source>
        <dbReference type="EMBL" id="SSX22107.1"/>
    </source>
</evidence>
<dbReference type="InterPro" id="IPR013818">
    <property type="entry name" value="Lipase"/>
</dbReference>
<organism evidence="6">
    <name type="scientific">Culicoides sonorensis</name>
    <name type="common">Biting midge</name>
    <dbReference type="NCBI Taxonomy" id="179676"/>
    <lineage>
        <taxon>Eukaryota</taxon>
        <taxon>Metazoa</taxon>
        <taxon>Ecdysozoa</taxon>
        <taxon>Arthropoda</taxon>
        <taxon>Hexapoda</taxon>
        <taxon>Insecta</taxon>
        <taxon>Pterygota</taxon>
        <taxon>Neoptera</taxon>
        <taxon>Endopterygota</taxon>
        <taxon>Diptera</taxon>
        <taxon>Nematocera</taxon>
        <taxon>Chironomoidea</taxon>
        <taxon>Ceratopogonidae</taxon>
        <taxon>Ceratopogoninae</taxon>
        <taxon>Culicoides</taxon>
        <taxon>Monoculicoides</taxon>
    </lineage>
</organism>
<comment type="subcellular location">
    <subcellularLocation>
        <location evidence="1">Secreted</location>
    </subcellularLocation>
</comment>
<dbReference type="GO" id="GO:0005615">
    <property type="term" value="C:extracellular space"/>
    <property type="evidence" value="ECO:0007669"/>
    <property type="project" value="TreeGrafter"/>
</dbReference>
<evidence type="ECO:0000259" key="5">
    <source>
        <dbReference type="Pfam" id="PF00151"/>
    </source>
</evidence>
<protein>
    <submittedName>
        <fullName evidence="6">CSON006107 protein</fullName>
    </submittedName>
</protein>
<dbReference type="GO" id="GO:0016042">
    <property type="term" value="P:lipid catabolic process"/>
    <property type="evidence" value="ECO:0007669"/>
    <property type="project" value="TreeGrafter"/>
</dbReference>
<proteinExistence type="inferred from homology"/>
<dbReference type="Gene3D" id="3.40.50.1820">
    <property type="entry name" value="alpha/beta hydrolase"/>
    <property type="match status" value="1"/>
</dbReference>